<evidence type="ECO:0000259" key="7">
    <source>
        <dbReference type="Pfam" id="PF13460"/>
    </source>
</evidence>
<dbReference type="PANTHER" id="PTHR47706">
    <property type="entry name" value="NMRA-LIKE FAMILY PROTEIN"/>
    <property type="match status" value="1"/>
</dbReference>
<dbReference type="PANTHER" id="PTHR47706:SF4">
    <property type="entry name" value="NMRA-LIKE DOMAIN-CONTAINING PROTEIN"/>
    <property type="match status" value="1"/>
</dbReference>
<evidence type="ECO:0000256" key="5">
    <source>
        <dbReference type="SAM" id="MobiDB-lite"/>
    </source>
</evidence>
<dbReference type="Gene3D" id="3.90.25.10">
    <property type="entry name" value="UDP-galactose 4-epimerase, domain 1"/>
    <property type="match status" value="1"/>
</dbReference>
<sequence length="868" mass="95507">MAIIAVAGGAGKLGRAIVEAIVEKGQDTVVVLAREAKELQGAKVIAADYTDVDKIAATLETNTIEIVISTINSLDDVSAELNLIQAAEKSASTKRYIPSIYGIQYTEELTFERTIASYFPIARAKRGVIAALEATSTLEYTVVYNGFFADTWVLPKVKSYQSPFALVVDVANNFAAIPGSGDELVTFTHTFDIARFIAVLVGAAKWDKASYVIGDKVSWNQFVQYAEEAKGVKFTITHDSIEDLKAGRVTELPSHPQVYPFFPKQMLQGFCAAFGRMFAEGEFDLKPERTLNEAFPEVKARKIKDLLFEGWGNKQYIKTLEERLKNVEVALKGSPTVNLDVSPGSVDPGHSDEISDSHETTAADQIQSLTSAWPEEITSTIIHAQKNNINPERKVFAPLPLTEYILHLIPHALEDMYEAQSLFSTDDVLKLFNEQYSAGPSNCHANPTRWATLNALLATGIQWKADNKAIKDLYPLSWAYFKNASSIFPEIVMHAGGIESCQALIAMALFMRGTADARAFTALLSAAAHAGHSVGLHLEDIHGSNNLIDIERRKRLFWTIYVLRCNASLSFDLPAPSEQVDTELPSQGLVTDTGPSTDLLRHMPSLAQVQSRISRCSSPGSSLSKNCDKMIQDLVELDIDLDSWRTELPPDVQPTALNQVDNLGIIQLNFAYYASTWKLYTATGKLYSVPLTLIEREQPNLHLSTLLPTHSARATISLLQGLYSQPLASLWQIICYPICAVLILLTAVLNGPGDSEVPLNVESIRTFVFCSKLYDVASFAQRSSTDLSNQSEDDTQGVWGQYADLRIRLSGSQDPMLLAQGLLTNMPLLGAKATEVFSSTIAEAREDGFTRLVPNVLKPRSFNFFAKQ</sequence>
<reference evidence="8 9" key="1">
    <citation type="submission" date="2017-12" db="EMBL/GenBank/DDBJ databases">
        <title>Genome sequence of the mycotoxigenic crop pathogen Fusarium proliferatum, strain ITEM 2341 from Date Palm.</title>
        <authorList>
            <person name="Almiman B.F."/>
            <person name="Shittu T.A."/>
            <person name="Muthumeenakshi S."/>
            <person name="Baroncelli R."/>
            <person name="Sreenivasaprasada S."/>
        </authorList>
    </citation>
    <scope>NUCLEOTIDE SEQUENCE [LARGE SCALE GENOMIC DNA]</scope>
    <source>
        <strain evidence="8 9">ITEM 2341</strain>
    </source>
</reference>
<gene>
    <name evidence="8" type="ORF">FPRO05_04983</name>
</gene>
<keyword evidence="4" id="KW-0539">Nucleus</keyword>
<dbReference type="Pfam" id="PF13460">
    <property type="entry name" value="NAD_binding_10"/>
    <property type="match status" value="1"/>
</dbReference>
<feature type="compositionally biased region" description="Basic and acidic residues" evidence="5">
    <location>
        <begin position="349"/>
        <end position="360"/>
    </location>
</feature>
<dbReference type="Pfam" id="PF04082">
    <property type="entry name" value="Fungal_trans"/>
    <property type="match status" value="1"/>
</dbReference>
<dbReference type="GO" id="GO:0008270">
    <property type="term" value="F:zinc ion binding"/>
    <property type="evidence" value="ECO:0007669"/>
    <property type="project" value="InterPro"/>
</dbReference>
<feature type="domain" description="Xylanolytic transcriptional activator regulatory" evidence="6">
    <location>
        <begin position="446"/>
        <end position="645"/>
    </location>
</feature>
<dbReference type="SUPFAM" id="SSF51735">
    <property type="entry name" value="NAD(P)-binding Rossmann-fold domains"/>
    <property type="match status" value="1"/>
</dbReference>
<comment type="similarity">
    <text evidence="1">Belongs to the NmrA-type oxidoreductase family. Isoflavone reductase subfamily.</text>
</comment>
<dbReference type="EMBL" id="PKMI01000061">
    <property type="protein sequence ID" value="RBA10394.1"/>
    <property type="molecule type" value="Genomic_DNA"/>
</dbReference>
<organism evidence="8 9">
    <name type="scientific">Gibberella intermedia</name>
    <name type="common">Bulb rot disease fungus</name>
    <name type="synonym">Fusarium proliferatum</name>
    <dbReference type="NCBI Taxonomy" id="948311"/>
    <lineage>
        <taxon>Eukaryota</taxon>
        <taxon>Fungi</taxon>
        <taxon>Dikarya</taxon>
        <taxon>Ascomycota</taxon>
        <taxon>Pezizomycotina</taxon>
        <taxon>Sordariomycetes</taxon>
        <taxon>Hypocreomycetidae</taxon>
        <taxon>Hypocreales</taxon>
        <taxon>Nectriaceae</taxon>
        <taxon>Fusarium</taxon>
        <taxon>Fusarium fujikuroi species complex</taxon>
    </lineage>
</organism>
<evidence type="ECO:0000256" key="2">
    <source>
        <dbReference type="ARBA" id="ARBA00022857"/>
    </source>
</evidence>
<dbReference type="GO" id="GO:0016491">
    <property type="term" value="F:oxidoreductase activity"/>
    <property type="evidence" value="ECO:0007669"/>
    <property type="project" value="UniProtKB-KW"/>
</dbReference>
<evidence type="ECO:0000256" key="1">
    <source>
        <dbReference type="ARBA" id="ARBA00005725"/>
    </source>
</evidence>
<dbReference type="Gene3D" id="3.40.50.720">
    <property type="entry name" value="NAD(P)-binding Rossmann-like Domain"/>
    <property type="match status" value="1"/>
</dbReference>
<dbReference type="Proteomes" id="UP000251714">
    <property type="component" value="Unassembled WGS sequence"/>
</dbReference>
<evidence type="ECO:0000313" key="8">
    <source>
        <dbReference type="EMBL" id="RBA10394.1"/>
    </source>
</evidence>
<keyword evidence="3" id="KW-0560">Oxidoreductase</keyword>
<dbReference type="GO" id="GO:0006351">
    <property type="term" value="P:DNA-templated transcription"/>
    <property type="evidence" value="ECO:0007669"/>
    <property type="project" value="InterPro"/>
</dbReference>
<dbReference type="GO" id="GO:0003677">
    <property type="term" value="F:DNA binding"/>
    <property type="evidence" value="ECO:0007669"/>
    <property type="project" value="InterPro"/>
</dbReference>
<comment type="caution">
    <text evidence="8">The sequence shown here is derived from an EMBL/GenBank/DDBJ whole genome shotgun (WGS) entry which is preliminary data.</text>
</comment>
<dbReference type="InterPro" id="IPR007219">
    <property type="entry name" value="XnlR_reg_dom"/>
</dbReference>
<evidence type="ECO:0000256" key="3">
    <source>
        <dbReference type="ARBA" id="ARBA00023002"/>
    </source>
</evidence>
<protein>
    <recommendedName>
        <fullName evidence="10">Transcription factor domain-containing protein</fullName>
    </recommendedName>
</protein>
<evidence type="ECO:0000259" key="6">
    <source>
        <dbReference type="Pfam" id="PF04082"/>
    </source>
</evidence>
<evidence type="ECO:0008006" key="10">
    <source>
        <dbReference type="Google" id="ProtNLM"/>
    </source>
</evidence>
<dbReference type="CDD" id="cd12148">
    <property type="entry name" value="fungal_TF_MHR"/>
    <property type="match status" value="1"/>
</dbReference>
<evidence type="ECO:0000256" key="4">
    <source>
        <dbReference type="ARBA" id="ARBA00023242"/>
    </source>
</evidence>
<proteinExistence type="inferred from homology"/>
<dbReference type="InterPro" id="IPR051609">
    <property type="entry name" value="NmrA/Isoflavone_reductase-like"/>
</dbReference>
<keyword evidence="2" id="KW-0521">NADP</keyword>
<dbReference type="AlphaFoldDB" id="A0A365MP85"/>
<feature type="domain" description="NAD(P)-binding" evidence="7">
    <location>
        <begin position="8"/>
        <end position="150"/>
    </location>
</feature>
<accession>A0A365MP85</accession>
<evidence type="ECO:0000313" key="9">
    <source>
        <dbReference type="Proteomes" id="UP000251714"/>
    </source>
</evidence>
<dbReference type="InterPro" id="IPR036291">
    <property type="entry name" value="NAD(P)-bd_dom_sf"/>
</dbReference>
<feature type="region of interest" description="Disordered" evidence="5">
    <location>
        <begin position="340"/>
        <end position="360"/>
    </location>
</feature>
<dbReference type="InterPro" id="IPR016040">
    <property type="entry name" value="NAD(P)-bd_dom"/>
</dbReference>
<name>A0A365MP85_GIBIN</name>